<evidence type="ECO:0008006" key="7">
    <source>
        <dbReference type="Google" id="ProtNLM"/>
    </source>
</evidence>
<evidence type="ECO:0000256" key="4">
    <source>
        <dbReference type="SAM" id="Phobius"/>
    </source>
</evidence>
<feature type="transmembrane region" description="Helical" evidence="4">
    <location>
        <begin position="7"/>
        <end position="26"/>
    </location>
</feature>
<dbReference type="OMA" id="IGHRVEK"/>
<dbReference type="InParanoid" id="A0A3Q7HXC1"/>
<dbReference type="PRINTS" id="PR00463">
    <property type="entry name" value="EP450I"/>
</dbReference>
<dbReference type="FunFam" id="1.10.630.10:FF:000207">
    <property type="entry name" value="Putative cytochrome P450 superfamily protein"/>
    <property type="match status" value="1"/>
</dbReference>
<evidence type="ECO:0000256" key="2">
    <source>
        <dbReference type="PIRSR" id="PIRSR602401-1"/>
    </source>
</evidence>
<evidence type="ECO:0000313" key="6">
    <source>
        <dbReference type="Proteomes" id="UP000004994"/>
    </source>
</evidence>
<dbReference type="GO" id="GO:0020037">
    <property type="term" value="F:heme binding"/>
    <property type="evidence" value="ECO:0007669"/>
    <property type="project" value="InterPro"/>
</dbReference>
<keyword evidence="4" id="KW-0812">Transmembrane</keyword>
<dbReference type="PANTHER" id="PTHR47951:SF7">
    <property type="entry name" value="FLAVONOID 3',5'-HYDROXYLASE-LIKE ISOFORM X1"/>
    <property type="match status" value="1"/>
</dbReference>
<proteinExistence type="inferred from homology"/>
<dbReference type="Pfam" id="PF00067">
    <property type="entry name" value="p450"/>
    <property type="match status" value="1"/>
</dbReference>
<dbReference type="GO" id="GO:0016705">
    <property type="term" value="F:oxidoreductase activity, acting on paired donors, with incorporation or reduction of molecular oxygen"/>
    <property type="evidence" value="ECO:0007669"/>
    <property type="project" value="InterPro"/>
</dbReference>
<dbReference type="PROSITE" id="PS00086">
    <property type="entry name" value="CYTOCHROME_P450"/>
    <property type="match status" value="1"/>
</dbReference>
<keyword evidence="1 3" id="KW-0560">Oxidoreductase</keyword>
<name>A0A3Q7HXC1_SOLLC</name>
<keyword evidence="2 3" id="KW-0408">Iron</keyword>
<keyword evidence="4" id="KW-1133">Transmembrane helix</keyword>
<accession>A0A3Q7HXC1</accession>
<dbReference type="InterPro" id="IPR001128">
    <property type="entry name" value="Cyt_P450"/>
</dbReference>
<dbReference type="InterPro" id="IPR017972">
    <property type="entry name" value="Cyt_P450_CS"/>
</dbReference>
<dbReference type="GO" id="GO:0005506">
    <property type="term" value="F:iron ion binding"/>
    <property type="evidence" value="ECO:0007669"/>
    <property type="project" value="InterPro"/>
</dbReference>
<keyword evidence="2 3" id="KW-0349">Heme</keyword>
<dbReference type="InterPro" id="IPR002401">
    <property type="entry name" value="Cyt_P450_E_grp-I"/>
</dbReference>
<dbReference type="PANTHER" id="PTHR47951">
    <property type="entry name" value="OS08G0547900 PROTEIN"/>
    <property type="match status" value="1"/>
</dbReference>
<dbReference type="Gramene" id="Solyc08g083505.1.1">
    <property type="protein sequence ID" value="Solyc08g083505.1.1"/>
    <property type="gene ID" value="Solyc08g083505.1"/>
</dbReference>
<comment type="similarity">
    <text evidence="3">Belongs to the cytochrome P450 family.</text>
</comment>
<dbReference type="GO" id="GO:0004497">
    <property type="term" value="F:monooxygenase activity"/>
    <property type="evidence" value="ECO:0007669"/>
    <property type="project" value="UniProtKB-KW"/>
</dbReference>
<dbReference type="AlphaFoldDB" id="A0A3Q7HXC1"/>
<dbReference type="Proteomes" id="UP000004994">
    <property type="component" value="Chromosome 8"/>
</dbReference>
<keyword evidence="2 3" id="KW-0479">Metal-binding</keyword>
<keyword evidence="4" id="KW-0472">Membrane</keyword>
<keyword evidence="3" id="KW-0503">Monooxygenase</keyword>
<dbReference type="Gene3D" id="1.10.630.10">
    <property type="entry name" value="Cytochrome P450"/>
    <property type="match status" value="1"/>
</dbReference>
<reference evidence="5" key="2">
    <citation type="submission" date="2019-01" db="UniProtKB">
        <authorList>
            <consortium name="EnsemblPlants"/>
        </authorList>
    </citation>
    <scope>IDENTIFICATION</scope>
    <source>
        <strain evidence="5">cv. Heinz 1706</strain>
    </source>
</reference>
<dbReference type="InterPro" id="IPR036396">
    <property type="entry name" value="Cyt_P450_sf"/>
</dbReference>
<organism evidence="5">
    <name type="scientific">Solanum lycopersicum</name>
    <name type="common">Tomato</name>
    <name type="synonym">Lycopersicon esculentum</name>
    <dbReference type="NCBI Taxonomy" id="4081"/>
    <lineage>
        <taxon>Eukaryota</taxon>
        <taxon>Viridiplantae</taxon>
        <taxon>Streptophyta</taxon>
        <taxon>Embryophyta</taxon>
        <taxon>Tracheophyta</taxon>
        <taxon>Spermatophyta</taxon>
        <taxon>Magnoliopsida</taxon>
        <taxon>eudicotyledons</taxon>
        <taxon>Gunneridae</taxon>
        <taxon>Pentapetalae</taxon>
        <taxon>asterids</taxon>
        <taxon>lamiids</taxon>
        <taxon>Solanales</taxon>
        <taxon>Solanaceae</taxon>
        <taxon>Solanoideae</taxon>
        <taxon>Solaneae</taxon>
        <taxon>Solanum</taxon>
        <taxon>Solanum subgen. Lycopersicon</taxon>
    </lineage>
</organism>
<dbReference type="SUPFAM" id="SSF48264">
    <property type="entry name" value="Cytochrome P450"/>
    <property type="match status" value="1"/>
</dbReference>
<keyword evidence="6" id="KW-1185">Reference proteome</keyword>
<dbReference type="PRINTS" id="PR00385">
    <property type="entry name" value="P450"/>
</dbReference>
<sequence>MEPLKELFLAAFTLSIVFLTILWYKLASHKKESRLPPGPRGLPIVGFLQFLPTNLHHQLTKLSQQYGPIYKFWLGSKLCVVLNSPSLAKEVVCDQDSVLANHDPPIAGLVDIGFSPCGSYWREVRKLFLREMLSNRNLEACYSLRRHKVRKTIRNVHTKIGNPVDIGELAFLAEINVVISIIFGSKFVENMEKCSKDGTEFRELVVKYGQVMGKPNISDFFPVLDLQGIQKVMGKPNISDFHPAISECVKMLSDRREGEIQRNEKKHLIQILLELMEQKDIVKIKAILVDIVIGGTDTTITTVEWVMSELLNNPEIMSKVQQESKHVVGMNNIVEESHLPNMHYLDVVLKETLRLHPALPLLLPKRPSQSAIVGGYKIPEGTKVFLNVYAIHRDPQVWESPLEFQPERFLSPSTNLDYAGNNMKYIPFGSGRRICAGIPLAEKMLMFIFASLLHSFDWKLPEGENVDISEEFGLALKKSERLLVILTPSLPNLKLYQ</sequence>
<evidence type="ECO:0000313" key="5">
    <source>
        <dbReference type="EnsemblPlants" id="Solyc08g083505.1.1"/>
    </source>
</evidence>
<comment type="cofactor">
    <cofactor evidence="2">
        <name>heme</name>
        <dbReference type="ChEBI" id="CHEBI:30413"/>
    </cofactor>
</comment>
<dbReference type="EnsemblPlants" id="Solyc08g083505.1.1">
    <property type="protein sequence ID" value="Solyc08g083505.1.1"/>
    <property type="gene ID" value="Solyc08g083505.1"/>
</dbReference>
<evidence type="ECO:0000256" key="1">
    <source>
        <dbReference type="ARBA" id="ARBA00023002"/>
    </source>
</evidence>
<protein>
    <recommendedName>
        <fullName evidence="7">Cytochrome P450</fullName>
    </recommendedName>
</protein>
<dbReference type="STRING" id="4081.A0A3Q7HXC1"/>
<evidence type="ECO:0000256" key="3">
    <source>
        <dbReference type="RuleBase" id="RU000461"/>
    </source>
</evidence>
<feature type="binding site" description="axial binding residue" evidence="2">
    <location>
        <position position="435"/>
    </location>
    <ligand>
        <name>heme</name>
        <dbReference type="ChEBI" id="CHEBI:30413"/>
    </ligand>
    <ligandPart>
        <name>Fe</name>
        <dbReference type="ChEBI" id="CHEBI:18248"/>
    </ligandPart>
</feature>
<reference evidence="5" key="1">
    <citation type="journal article" date="2012" name="Nature">
        <title>The tomato genome sequence provides insights into fleshy fruit evolution.</title>
        <authorList>
            <consortium name="Tomato Genome Consortium"/>
        </authorList>
    </citation>
    <scope>NUCLEOTIDE SEQUENCE [LARGE SCALE GENOMIC DNA]</scope>
    <source>
        <strain evidence="5">cv. Heinz 1706</strain>
    </source>
</reference>